<evidence type="ECO:0000256" key="1">
    <source>
        <dbReference type="SAM" id="MobiDB-lite"/>
    </source>
</evidence>
<dbReference type="EMBL" id="RSCD01000011">
    <property type="protein sequence ID" value="RSH90107.1"/>
    <property type="molecule type" value="Genomic_DNA"/>
</dbReference>
<proteinExistence type="predicted"/>
<comment type="caution">
    <text evidence="2">The sequence shown here is derived from an EMBL/GenBank/DDBJ whole genome shotgun (WGS) entry which is preliminary data.</text>
</comment>
<dbReference type="STRING" id="1890683.A0A427YGH4"/>
<dbReference type="AlphaFoldDB" id="A0A427YGH4"/>
<dbReference type="OrthoDB" id="74813at2759"/>
<gene>
    <name evidence="2" type="ORF">EHS25_001440</name>
</gene>
<protein>
    <submittedName>
        <fullName evidence="2">Uncharacterized protein</fullName>
    </submittedName>
</protein>
<sequence length="344" mass="37292">MKKLASEQAQQSAQPPTTSPLAVIPNGLASTHDALPHNRMEGIHVLATTTPTNPGLQMPKEMANRNKRKGFFKEMNALQGTRTVFSDQAAAAAAAAVAVVSGRRLEDGEHEEHGVHGDGTPRRVKQLALVGVHTPMTSTPTTTPGTTPRTAILPRIVPPSEKVLPSNVFVTSREFERVRPPRDVVNGYANGVDRATEEAEAGEAGEAEEYQAGVQAEEVQAGVQAEDDEAMWSRVEQSWDRLPVLISEELGHFKQGTLVAWKELELDLNTFSPELKLHIARVTAVSTDGLVQLDRLKRPVSEDEVWGEYEPGVIGVEEETVLKLSKADVMAGAGKWRVVPSLSV</sequence>
<evidence type="ECO:0000313" key="2">
    <source>
        <dbReference type="EMBL" id="RSH90107.1"/>
    </source>
</evidence>
<dbReference type="Proteomes" id="UP000279259">
    <property type="component" value="Unassembled WGS sequence"/>
</dbReference>
<organism evidence="2 3">
    <name type="scientific">Saitozyma podzolica</name>
    <dbReference type="NCBI Taxonomy" id="1890683"/>
    <lineage>
        <taxon>Eukaryota</taxon>
        <taxon>Fungi</taxon>
        <taxon>Dikarya</taxon>
        <taxon>Basidiomycota</taxon>
        <taxon>Agaricomycotina</taxon>
        <taxon>Tremellomycetes</taxon>
        <taxon>Tremellales</taxon>
        <taxon>Trimorphomycetaceae</taxon>
        <taxon>Saitozyma</taxon>
    </lineage>
</organism>
<keyword evidence="3" id="KW-1185">Reference proteome</keyword>
<feature type="region of interest" description="Disordered" evidence="1">
    <location>
        <begin position="1"/>
        <end position="34"/>
    </location>
</feature>
<evidence type="ECO:0000313" key="3">
    <source>
        <dbReference type="Proteomes" id="UP000279259"/>
    </source>
</evidence>
<name>A0A427YGH4_9TREE</name>
<reference evidence="2 3" key="1">
    <citation type="submission" date="2018-11" db="EMBL/GenBank/DDBJ databases">
        <title>Genome sequence of Saitozyma podzolica DSM 27192.</title>
        <authorList>
            <person name="Aliyu H."/>
            <person name="Gorte O."/>
            <person name="Ochsenreither K."/>
        </authorList>
    </citation>
    <scope>NUCLEOTIDE SEQUENCE [LARGE SCALE GENOMIC DNA]</scope>
    <source>
        <strain evidence="2 3">DSM 27192</strain>
    </source>
</reference>
<feature type="compositionally biased region" description="Low complexity" evidence="1">
    <location>
        <begin position="1"/>
        <end position="20"/>
    </location>
</feature>
<accession>A0A427YGH4</accession>